<comment type="caution">
    <text evidence="1">The sequence shown here is derived from an EMBL/GenBank/DDBJ whole genome shotgun (WGS) entry which is preliminary data.</text>
</comment>
<gene>
    <name evidence="1" type="ORF">P4T90_15430</name>
</gene>
<protein>
    <submittedName>
        <fullName evidence="1">Uncharacterized protein</fullName>
    </submittedName>
</protein>
<dbReference type="EMBL" id="JARMAB010000022">
    <property type="protein sequence ID" value="MED1204439.1"/>
    <property type="molecule type" value="Genomic_DNA"/>
</dbReference>
<keyword evidence="2" id="KW-1185">Reference proteome</keyword>
<name>A0ABU6MIE0_9BACI</name>
<sequence length="70" mass="7937">MVQEKQLGDELKQMYLTSQLPVSMEEQINYLADRLRNGQITLDDLKGQDEGVQEKIHEAMSKIEGGNTLS</sequence>
<evidence type="ECO:0000313" key="1">
    <source>
        <dbReference type="EMBL" id="MED1204439.1"/>
    </source>
</evidence>
<reference evidence="1 2" key="1">
    <citation type="submission" date="2023-03" db="EMBL/GenBank/DDBJ databases">
        <title>Bacillus Genome Sequencing.</title>
        <authorList>
            <person name="Dunlap C."/>
        </authorList>
    </citation>
    <scope>NUCLEOTIDE SEQUENCE [LARGE SCALE GENOMIC DNA]</scope>
    <source>
        <strain evidence="1 2">B-23453</strain>
    </source>
</reference>
<dbReference type="Proteomes" id="UP001341444">
    <property type="component" value="Unassembled WGS sequence"/>
</dbReference>
<organism evidence="1 2">
    <name type="scientific">Heyndrickxia acidicola</name>
    <dbReference type="NCBI Taxonomy" id="209389"/>
    <lineage>
        <taxon>Bacteria</taxon>
        <taxon>Bacillati</taxon>
        <taxon>Bacillota</taxon>
        <taxon>Bacilli</taxon>
        <taxon>Bacillales</taxon>
        <taxon>Bacillaceae</taxon>
        <taxon>Heyndrickxia</taxon>
    </lineage>
</organism>
<proteinExistence type="predicted"/>
<dbReference type="InterPro" id="IPR058862">
    <property type="entry name" value="YgzA"/>
</dbReference>
<evidence type="ECO:0000313" key="2">
    <source>
        <dbReference type="Proteomes" id="UP001341444"/>
    </source>
</evidence>
<dbReference type="Pfam" id="PF25847">
    <property type="entry name" value="YgzA"/>
    <property type="match status" value="1"/>
</dbReference>
<dbReference type="RefSeq" id="WP_066269570.1">
    <property type="nucleotide sequence ID" value="NZ_JARMAB010000022.1"/>
</dbReference>
<accession>A0ABU6MIE0</accession>